<name>A0A5J5ELB0_9PEZI</name>
<reference evidence="2 3" key="1">
    <citation type="submission" date="2019-09" db="EMBL/GenBank/DDBJ databases">
        <title>Draft genome of the ectomycorrhizal ascomycete Sphaerosporella brunnea.</title>
        <authorList>
            <consortium name="DOE Joint Genome Institute"/>
            <person name="Benucci G.M."/>
            <person name="Marozzi G."/>
            <person name="Antonielli L."/>
            <person name="Sanchez S."/>
            <person name="Marco P."/>
            <person name="Wang X."/>
            <person name="Falini L.B."/>
            <person name="Barry K."/>
            <person name="Haridas S."/>
            <person name="Lipzen A."/>
            <person name="Labutti K."/>
            <person name="Grigoriev I.V."/>
            <person name="Murat C."/>
            <person name="Martin F."/>
            <person name="Albertini E."/>
            <person name="Donnini D."/>
            <person name="Bonito G."/>
        </authorList>
    </citation>
    <scope>NUCLEOTIDE SEQUENCE [LARGE SCALE GENOMIC DNA]</scope>
    <source>
        <strain evidence="2 3">Sb_GMNB300</strain>
    </source>
</reference>
<feature type="compositionally biased region" description="Acidic residues" evidence="1">
    <location>
        <begin position="26"/>
        <end position="39"/>
    </location>
</feature>
<gene>
    <name evidence="2" type="ORF">FN846DRAFT_911343</name>
</gene>
<evidence type="ECO:0000313" key="3">
    <source>
        <dbReference type="Proteomes" id="UP000326924"/>
    </source>
</evidence>
<comment type="caution">
    <text evidence="2">The sequence shown here is derived from an EMBL/GenBank/DDBJ whole genome shotgun (WGS) entry which is preliminary data.</text>
</comment>
<dbReference type="AlphaFoldDB" id="A0A5J5ELB0"/>
<keyword evidence="3" id="KW-1185">Reference proteome</keyword>
<evidence type="ECO:0000313" key="2">
    <source>
        <dbReference type="EMBL" id="KAA8895806.1"/>
    </source>
</evidence>
<protein>
    <submittedName>
        <fullName evidence="2">Uncharacterized protein</fullName>
    </submittedName>
</protein>
<feature type="compositionally biased region" description="Acidic residues" evidence="1">
    <location>
        <begin position="46"/>
        <end position="59"/>
    </location>
</feature>
<sequence length="108" mass="12218">MTRPSKRTIISRQPKAIGKRRRLAEAEAEAVFSDEVENEGEPKEDGEAEENNEAEEDDSNREAVHKSLETYINTFQVHNGADPDPDSRHGLGCQDRIRLSFSKQPLQI</sequence>
<dbReference type="Proteomes" id="UP000326924">
    <property type="component" value="Unassembled WGS sequence"/>
</dbReference>
<organism evidence="2 3">
    <name type="scientific">Sphaerosporella brunnea</name>
    <dbReference type="NCBI Taxonomy" id="1250544"/>
    <lineage>
        <taxon>Eukaryota</taxon>
        <taxon>Fungi</taxon>
        <taxon>Dikarya</taxon>
        <taxon>Ascomycota</taxon>
        <taxon>Pezizomycotina</taxon>
        <taxon>Pezizomycetes</taxon>
        <taxon>Pezizales</taxon>
        <taxon>Pyronemataceae</taxon>
        <taxon>Sphaerosporella</taxon>
    </lineage>
</organism>
<accession>A0A5J5ELB0</accession>
<evidence type="ECO:0000256" key="1">
    <source>
        <dbReference type="SAM" id="MobiDB-lite"/>
    </source>
</evidence>
<dbReference type="InParanoid" id="A0A5J5ELB0"/>
<proteinExistence type="predicted"/>
<feature type="region of interest" description="Disordered" evidence="1">
    <location>
        <begin position="1"/>
        <end position="63"/>
    </location>
</feature>
<dbReference type="EMBL" id="VXIS01000243">
    <property type="protein sequence ID" value="KAA8895806.1"/>
    <property type="molecule type" value="Genomic_DNA"/>
</dbReference>